<dbReference type="STRING" id="363999.A0A439DK23"/>
<proteinExistence type="predicted"/>
<keyword evidence="2 5" id="KW-0547">Nucleotide-binding</keyword>
<keyword evidence="3" id="KW-0418">Kinase</keyword>
<comment type="caution">
    <text evidence="8">The sequence shown here is derived from an EMBL/GenBank/DDBJ whole genome shotgun (WGS) entry which is preliminary data.</text>
</comment>
<evidence type="ECO:0000256" key="1">
    <source>
        <dbReference type="ARBA" id="ARBA00022679"/>
    </source>
</evidence>
<reference evidence="8 9" key="1">
    <citation type="submission" date="2018-12" db="EMBL/GenBank/DDBJ databases">
        <title>Draft genome sequence of Xylaria grammica IHI A82.</title>
        <authorList>
            <person name="Buettner E."/>
            <person name="Kellner H."/>
        </authorList>
    </citation>
    <scope>NUCLEOTIDE SEQUENCE [LARGE SCALE GENOMIC DNA]</scope>
    <source>
        <strain evidence="8 9">IHI A82</strain>
    </source>
</reference>
<evidence type="ECO:0000313" key="9">
    <source>
        <dbReference type="Proteomes" id="UP000286045"/>
    </source>
</evidence>
<dbReference type="GO" id="GO:0005737">
    <property type="term" value="C:cytoplasm"/>
    <property type="evidence" value="ECO:0007669"/>
    <property type="project" value="TreeGrafter"/>
</dbReference>
<dbReference type="PROSITE" id="PS00107">
    <property type="entry name" value="PROTEIN_KINASE_ATP"/>
    <property type="match status" value="1"/>
</dbReference>
<evidence type="ECO:0000256" key="4">
    <source>
        <dbReference type="ARBA" id="ARBA00022840"/>
    </source>
</evidence>
<evidence type="ECO:0000256" key="5">
    <source>
        <dbReference type="PROSITE-ProRule" id="PRU10141"/>
    </source>
</evidence>
<dbReference type="InterPro" id="IPR000719">
    <property type="entry name" value="Prot_kinase_dom"/>
</dbReference>
<dbReference type="InterPro" id="IPR050339">
    <property type="entry name" value="CC_SR_Kinase"/>
</dbReference>
<protein>
    <recommendedName>
        <fullName evidence="7">Protein kinase domain-containing protein</fullName>
    </recommendedName>
</protein>
<dbReference type="PROSITE" id="PS50011">
    <property type="entry name" value="PROTEIN_KINASE_DOM"/>
    <property type="match status" value="1"/>
</dbReference>
<dbReference type="Gene3D" id="3.30.200.20">
    <property type="entry name" value="Phosphorylase Kinase, domain 1"/>
    <property type="match status" value="1"/>
</dbReference>
<keyword evidence="1" id="KW-0808">Transferase</keyword>
<dbReference type="SUPFAM" id="SSF56112">
    <property type="entry name" value="Protein kinase-like (PK-like)"/>
    <property type="match status" value="1"/>
</dbReference>
<organism evidence="8 9">
    <name type="scientific">Xylaria grammica</name>
    <dbReference type="NCBI Taxonomy" id="363999"/>
    <lineage>
        <taxon>Eukaryota</taxon>
        <taxon>Fungi</taxon>
        <taxon>Dikarya</taxon>
        <taxon>Ascomycota</taxon>
        <taxon>Pezizomycotina</taxon>
        <taxon>Sordariomycetes</taxon>
        <taxon>Xylariomycetidae</taxon>
        <taxon>Xylariales</taxon>
        <taxon>Xylariaceae</taxon>
        <taxon>Xylaria</taxon>
    </lineage>
</organism>
<dbReference type="EMBL" id="RYZI01000004">
    <property type="protein sequence ID" value="RWA14750.1"/>
    <property type="molecule type" value="Genomic_DNA"/>
</dbReference>
<dbReference type="GO" id="GO:0005524">
    <property type="term" value="F:ATP binding"/>
    <property type="evidence" value="ECO:0007669"/>
    <property type="project" value="UniProtKB-UniRule"/>
</dbReference>
<dbReference type="GO" id="GO:0005634">
    <property type="term" value="C:nucleus"/>
    <property type="evidence" value="ECO:0007669"/>
    <property type="project" value="TreeGrafter"/>
</dbReference>
<dbReference type="InterPro" id="IPR017441">
    <property type="entry name" value="Protein_kinase_ATP_BS"/>
</dbReference>
<keyword evidence="9" id="KW-1185">Reference proteome</keyword>
<evidence type="ECO:0000256" key="3">
    <source>
        <dbReference type="ARBA" id="ARBA00022777"/>
    </source>
</evidence>
<gene>
    <name evidence="8" type="ORF">EKO27_g384</name>
</gene>
<evidence type="ECO:0000256" key="6">
    <source>
        <dbReference type="SAM" id="MobiDB-lite"/>
    </source>
</evidence>
<dbReference type="InterPro" id="IPR011009">
    <property type="entry name" value="Kinase-like_dom_sf"/>
</dbReference>
<name>A0A439DK23_9PEZI</name>
<keyword evidence="4 5" id="KW-0067">ATP-binding</keyword>
<evidence type="ECO:0000256" key="2">
    <source>
        <dbReference type="ARBA" id="ARBA00022741"/>
    </source>
</evidence>
<feature type="region of interest" description="Disordered" evidence="6">
    <location>
        <begin position="440"/>
        <end position="468"/>
    </location>
</feature>
<sequence length="716" mass="79229">MDSADGSARSKASTDDDVQSISRSSLEQLQEQAETLPGPGDVVGMERHRNMMFASLLEDYYQSRALEFLNATNPGQSYTRQSQEVEAVASRLFNQASQVLSSRGLLSSRATSNASRRIRRQYLSGLDSLVAGSQPHAMLDSMRDLVAQTSQLNLAAPPDNDLQLTLHQPMPPPPRSHYKSSFREDRLLGRGGFGKVYQCYNLLDQNTYAVKKIVLPQKLVKSFSDGRHDDLEEVLREVKTMAVLDHPNIVRYHATWVEEPQQLPEPFGGFEGGTRSQIQSRHRRLLLDSHAFEQDSESERSASGGIVFGEDTQSALENGHNIGPINRGWSEDASLGLSIVNTTSASESNIFAGEETQSDDSSHRQAALDSTAPALYIQMSLYPMTLAQFLSPSSSSSVELRHCFHLAPTLRLTLSIHNGLHSRWLNPRIGDFGLVHQLAQGEVPSSSQSSTDSRNDAGTAYYQPPRKGERKDEKIDIFALGVVFIEMLCCCNTAMERADMLKGLQSGEIPLELRRKVQDEGYGPETAEKVVQLASSMIEGNPDKRWSGARVREALQDLMGRCCDRAPSSIPSTPPSLEEIQSWLDTTCVLTAAESFIGGAESYCIYLVNRFTDTSTPSLEEFNAISDSWVQNIAEQELIRPMRVEFILGMCTACFNDAWVSTRLGPTLRSLGVETPSGTGKSLLFAYLAWRYERRVAELQQIQGLSDTIENVRLGG</sequence>
<dbReference type="Gene3D" id="1.10.510.10">
    <property type="entry name" value="Transferase(Phosphotransferase) domain 1"/>
    <property type="match status" value="1"/>
</dbReference>
<dbReference type="Proteomes" id="UP000286045">
    <property type="component" value="Unassembled WGS sequence"/>
</dbReference>
<accession>A0A439DK23</accession>
<evidence type="ECO:0000313" key="8">
    <source>
        <dbReference type="EMBL" id="RWA14750.1"/>
    </source>
</evidence>
<evidence type="ECO:0000259" key="7">
    <source>
        <dbReference type="PROSITE" id="PS50011"/>
    </source>
</evidence>
<feature type="region of interest" description="Disordered" evidence="6">
    <location>
        <begin position="1"/>
        <end position="43"/>
    </location>
</feature>
<feature type="binding site" evidence="5">
    <location>
        <position position="212"/>
    </location>
    <ligand>
        <name>ATP</name>
        <dbReference type="ChEBI" id="CHEBI:30616"/>
    </ligand>
</feature>
<feature type="compositionally biased region" description="Polar residues" evidence="6">
    <location>
        <begin position="19"/>
        <end position="33"/>
    </location>
</feature>
<feature type="domain" description="Protein kinase" evidence="7">
    <location>
        <begin position="182"/>
        <end position="584"/>
    </location>
</feature>
<dbReference type="PANTHER" id="PTHR11042">
    <property type="entry name" value="EUKARYOTIC TRANSLATION INITIATION FACTOR 2-ALPHA KINASE EIF2-ALPHA KINASE -RELATED"/>
    <property type="match status" value="1"/>
</dbReference>
<dbReference type="AlphaFoldDB" id="A0A439DK23"/>
<dbReference type="GO" id="GO:0004672">
    <property type="term" value="F:protein kinase activity"/>
    <property type="evidence" value="ECO:0007669"/>
    <property type="project" value="InterPro"/>
</dbReference>
<dbReference type="Pfam" id="PF00069">
    <property type="entry name" value="Pkinase"/>
    <property type="match status" value="2"/>
</dbReference>